<dbReference type="Proteomes" id="UP000001593">
    <property type="component" value="Unassembled WGS sequence"/>
</dbReference>
<name>A7S3R8_NEMVE</name>
<dbReference type="AlphaFoldDB" id="A7S3R8"/>
<protein>
    <submittedName>
        <fullName evidence="1">Uncharacterized protein</fullName>
    </submittedName>
</protein>
<gene>
    <name evidence="1" type="ORF">NEMVEDRAFT_v1g242648</name>
</gene>
<keyword evidence="2" id="KW-1185">Reference proteome</keyword>
<organism evidence="1 2">
    <name type="scientific">Nematostella vectensis</name>
    <name type="common">Starlet sea anemone</name>
    <dbReference type="NCBI Taxonomy" id="45351"/>
    <lineage>
        <taxon>Eukaryota</taxon>
        <taxon>Metazoa</taxon>
        <taxon>Cnidaria</taxon>
        <taxon>Anthozoa</taxon>
        <taxon>Hexacorallia</taxon>
        <taxon>Actiniaria</taxon>
        <taxon>Edwardsiidae</taxon>
        <taxon>Nematostella</taxon>
    </lineage>
</organism>
<sequence length="139" mass="16458">MTILARRAVMITWYRRGSRRAMQRSIVSRHREPKLAVILIPPNISMTMSYYWKGLEIRKDYAQGNKKALLSVGELSRYQQVFKHRFSFPNLFAKKQWGSVDPTLDEIKRKSCDSDHLLKITTWKNQEEVYFVFSLTEAQ</sequence>
<accession>A7S3R8</accession>
<reference evidence="1 2" key="1">
    <citation type="journal article" date="2007" name="Science">
        <title>Sea anemone genome reveals ancestral eumetazoan gene repertoire and genomic organization.</title>
        <authorList>
            <person name="Putnam N.H."/>
            <person name="Srivastava M."/>
            <person name="Hellsten U."/>
            <person name="Dirks B."/>
            <person name="Chapman J."/>
            <person name="Salamov A."/>
            <person name="Terry A."/>
            <person name="Shapiro H."/>
            <person name="Lindquist E."/>
            <person name="Kapitonov V.V."/>
            <person name="Jurka J."/>
            <person name="Genikhovich G."/>
            <person name="Grigoriev I.V."/>
            <person name="Lucas S.M."/>
            <person name="Steele R.E."/>
            <person name="Finnerty J.R."/>
            <person name="Technau U."/>
            <person name="Martindale M.Q."/>
            <person name="Rokhsar D.S."/>
        </authorList>
    </citation>
    <scope>NUCLEOTIDE SEQUENCE [LARGE SCALE GENOMIC DNA]</scope>
    <source>
        <strain evidence="2">CH2 X CH6</strain>
    </source>
</reference>
<dbReference type="HOGENOM" id="CLU_1847489_0_0_1"/>
<dbReference type="InParanoid" id="A7S3R8"/>
<evidence type="ECO:0000313" key="2">
    <source>
        <dbReference type="Proteomes" id="UP000001593"/>
    </source>
</evidence>
<proteinExistence type="predicted"/>
<evidence type="ECO:0000313" key="1">
    <source>
        <dbReference type="EMBL" id="EDO41653.1"/>
    </source>
</evidence>
<dbReference type="EMBL" id="DS469574">
    <property type="protein sequence ID" value="EDO41653.1"/>
    <property type="molecule type" value="Genomic_DNA"/>
</dbReference>